<keyword evidence="3" id="KW-0547">Nucleotide-binding</keyword>
<dbReference type="Gene3D" id="3.30.300.30">
    <property type="match status" value="1"/>
</dbReference>
<evidence type="ECO:0000256" key="4">
    <source>
        <dbReference type="ARBA" id="ARBA00022840"/>
    </source>
</evidence>
<evidence type="ECO:0000256" key="3">
    <source>
        <dbReference type="ARBA" id="ARBA00022741"/>
    </source>
</evidence>
<dbReference type="CDD" id="cd05943">
    <property type="entry name" value="AACS"/>
    <property type="match status" value="1"/>
</dbReference>
<dbReference type="InterPro" id="IPR005914">
    <property type="entry name" value="Acac_CoA_synth"/>
</dbReference>
<dbReference type="PROSITE" id="PS00455">
    <property type="entry name" value="AMP_BINDING"/>
    <property type="match status" value="1"/>
</dbReference>
<dbReference type="GO" id="GO:0005524">
    <property type="term" value="F:ATP binding"/>
    <property type="evidence" value="ECO:0007669"/>
    <property type="project" value="UniProtKB-KW"/>
</dbReference>
<dbReference type="InterPro" id="IPR045851">
    <property type="entry name" value="AMP-bd_C_sf"/>
</dbReference>
<dbReference type="Pfam" id="PF16177">
    <property type="entry name" value="ACAS_N"/>
    <property type="match status" value="1"/>
</dbReference>
<dbReference type="NCBIfam" id="NF002937">
    <property type="entry name" value="PRK03584.1"/>
    <property type="match status" value="1"/>
</dbReference>
<dbReference type="InterPro" id="IPR032387">
    <property type="entry name" value="ACAS_N"/>
</dbReference>
<feature type="domain" description="AMP-dependent synthetase/ligase" evidence="5">
    <location>
        <begin position="98"/>
        <end position="469"/>
    </location>
</feature>
<dbReference type="GO" id="GO:0006629">
    <property type="term" value="P:lipid metabolic process"/>
    <property type="evidence" value="ECO:0007669"/>
    <property type="project" value="InterPro"/>
</dbReference>
<dbReference type="Pfam" id="PF00501">
    <property type="entry name" value="AMP-binding"/>
    <property type="match status" value="1"/>
</dbReference>
<evidence type="ECO:0000256" key="2">
    <source>
        <dbReference type="ARBA" id="ARBA00022598"/>
    </source>
</evidence>
<dbReference type="EMBL" id="FAXC01000369">
    <property type="protein sequence ID" value="CUV10159.1"/>
    <property type="molecule type" value="Genomic_DNA"/>
</dbReference>
<evidence type="ECO:0000256" key="1">
    <source>
        <dbReference type="ARBA" id="ARBA00006432"/>
    </source>
</evidence>
<accession>A0A160VIW5</accession>
<evidence type="ECO:0000259" key="5">
    <source>
        <dbReference type="Pfam" id="PF00501"/>
    </source>
</evidence>
<dbReference type="GO" id="GO:0030729">
    <property type="term" value="F:acetoacetate-CoA ligase activity"/>
    <property type="evidence" value="ECO:0007669"/>
    <property type="project" value="UniProtKB-EC"/>
</dbReference>
<sequence length="648" mass="72975">MNPILWTPTQDQVNASQMEAFRDQVNSRFNIDLKNYFDLYEWSISNISDFWKAVWGFMTIEFSADYTQVVDDDSKMPGAQWFNGVKMNFAENLLRIRSEKPAIHFKGEGQAVRTLSYYELFDEVEKLASALRKIGIQQGDRIAGFMPNMPETIIAMLAAASIGAIWSSSSPDFGIKGVLDRFTQIEPKVLFAANGYYYNGKKFDSLEKLNSILNQLPSVDRVVVAPYTKSNPDISSVKNGILWDNFVDSNPSPLQFEQLPFQHPLYIMYSSGTTGLPKSIVHGAGGTLIQHLKELRLHGNIYQDDTIFYFTTCGWMMWNWLVSNLAIGAAIVLYDGSPFEPNANAMWDMVDELGITHFGTSAKYIDACKQKELNPIKTHSLESMRTIFSTGSPLVEESFDYVYNHIKKQVQLASISGGTDIISCFAGGNPTLPVYRGELQSISLGMDVAAYNPEGNSIQNEKGELVCRKAFPSMPIHFWNDPNGEKYHQAYFDVSPGIWYHGDYIEINDHGGVQIFGRSDSTLNPGGVRIGTAEIYRVVDTFDEVEDSLVVGQKWKDDERVILFIKLNKKNIFTENLIKQIKQSIRNNCSPRHVPAIVLETKDIPYTINGKKVEIAVKKIMHGHSVANKDALANPESLDLYQNLNELM</sequence>
<dbReference type="InterPro" id="IPR000873">
    <property type="entry name" value="AMP-dep_synth/lig_dom"/>
</dbReference>
<keyword evidence="2 7" id="KW-0436">Ligase</keyword>
<protein>
    <submittedName>
        <fullName evidence="7">Acetoacetyl-CoA synthetase</fullName>
        <ecNumber evidence="7">6.2.1.16</ecNumber>
    </submittedName>
</protein>
<dbReference type="InterPro" id="IPR042099">
    <property type="entry name" value="ANL_N_sf"/>
</dbReference>
<dbReference type="Gene3D" id="3.40.50.12780">
    <property type="entry name" value="N-terminal domain of ligase-like"/>
    <property type="match status" value="1"/>
</dbReference>
<organism evidence="7">
    <name type="scientific">hydrothermal vent metagenome</name>
    <dbReference type="NCBI Taxonomy" id="652676"/>
    <lineage>
        <taxon>unclassified sequences</taxon>
        <taxon>metagenomes</taxon>
        <taxon>ecological metagenomes</taxon>
    </lineage>
</organism>
<dbReference type="SUPFAM" id="SSF56801">
    <property type="entry name" value="Acetyl-CoA synthetase-like"/>
    <property type="match status" value="1"/>
</dbReference>
<gene>
    <name evidence="7" type="ORF">MGWOODY_Mmi184</name>
</gene>
<evidence type="ECO:0000313" key="7">
    <source>
        <dbReference type="EMBL" id="CUV10159.1"/>
    </source>
</evidence>
<dbReference type="InterPro" id="IPR020845">
    <property type="entry name" value="AMP-binding_CS"/>
</dbReference>
<feature type="domain" description="Acetyl-coenzyme A synthetase N-terminal" evidence="6">
    <location>
        <begin position="36"/>
        <end position="92"/>
    </location>
</feature>
<proteinExistence type="inferred from homology"/>
<dbReference type="NCBIfam" id="TIGR01217">
    <property type="entry name" value="ac_ac_CoA_syn"/>
    <property type="match status" value="1"/>
</dbReference>
<dbReference type="EC" id="6.2.1.16" evidence="7"/>
<dbReference type="PANTHER" id="PTHR42921:SF1">
    <property type="entry name" value="ACETOACETYL-COA SYNTHETASE"/>
    <property type="match status" value="1"/>
</dbReference>
<dbReference type="AlphaFoldDB" id="A0A160VIW5"/>
<comment type="similarity">
    <text evidence="1">Belongs to the ATP-dependent AMP-binding enzyme family.</text>
</comment>
<evidence type="ECO:0000259" key="6">
    <source>
        <dbReference type="Pfam" id="PF16177"/>
    </source>
</evidence>
<dbReference type="PANTHER" id="PTHR42921">
    <property type="entry name" value="ACETOACETYL-COA SYNTHETASE"/>
    <property type="match status" value="1"/>
</dbReference>
<reference evidence="7" key="1">
    <citation type="submission" date="2015-10" db="EMBL/GenBank/DDBJ databases">
        <authorList>
            <person name="Gilbert D.G."/>
        </authorList>
    </citation>
    <scope>NUCLEOTIDE SEQUENCE</scope>
</reference>
<keyword evidence="4" id="KW-0067">ATP-binding</keyword>
<name>A0A160VIW5_9ZZZZ</name>